<dbReference type="InterPro" id="IPR046342">
    <property type="entry name" value="CBS_dom_sf"/>
</dbReference>
<name>A0A433A2U8_9FUNG</name>
<gene>
    <name evidence="2" type="ORF">BC936DRAFT_141131</name>
</gene>
<keyword evidence="1" id="KW-0677">Repeat</keyword>
<organism evidence="2 3">
    <name type="scientific">Jimgerdemannia flammicorona</name>
    <dbReference type="NCBI Taxonomy" id="994334"/>
    <lineage>
        <taxon>Eukaryota</taxon>
        <taxon>Fungi</taxon>
        <taxon>Fungi incertae sedis</taxon>
        <taxon>Mucoromycota</taxon>
        <taxon>Mucoromycotina</taxon>
        <taxon>Endogonomycetes</taxon>
        <taxon>Endogonales</taxon>
        <taxon>Endogonaceae</taxon>
        <taxon>Jimgerdemannia</taxon>
    </lineage>
</organism>
<evidence type="ECO:0000313" key="2">
    <source>
        <dbReference type="EMBL" id="RUO97006.1"/>
    </source>
</evidence>
<dbReference type="InterPro" id="IPR045095">
    <property type="entry name" value="ACDP"/>
</dbReference>
<dbReference type="Gene3D" id="3.10.580.10">
    <property type="entry name" value="CBS-domain"/>
    <property type="match status" value="1"/>
</dbReference>
<dbReference type="GO" id="GO:0005737">
    <property type="term" value="C:cytoplasm"/>
    <property type="evidence" value="ECO:0007669"/>
    <property type="project" value="TreeGrafter"/>
</dbReference>
<comment type="caution">
    <text evidence="2">The sequence shown here is derived from an EMBL/GenBank/DDBJ whole genome shotgun (WGS) entry which is preliminary data.</text>
</comment>
<sequence>MQTIRDSQSLVPSHQPFDLQTFNSNWSHILPFKPELKTLVSLHQANGPTDVEALTEDEVTIIGAVLDLRDKPISVVMTPMEDVFTLSTDHVLDERTVDVV</sequence>
<protein>
    <submittedName>
        <fullName evidence="2">Uncharacterized protein</fullName>
    </submittedName>
</protein>
<dbReference type="PANTHER" id="PTHR12064:SF97">
    <property type="entry name" value="METAL TRANSPORTER CNNM-5"/>
    <property type="match status" value="1"/>
</dbReference>
<evidence type="ECO:0000256" key="1">
    <source>
        <dbReference type="ARBA" id="ARBA00022737"/>
    </source>
</evidence>
<dbReference type="PANTHER" id="PTHR12064">
    <property type="entry name" value="METAL TRANSPORTER CNNM"/>
    <property type="match status" value="1"/>
</dbReference>
<accession>A0A433A2U8</accession>
<reference evidence="2 3" key="1">
    <citation type="journal article" date="2018" name="New Phytol.">
        <title>Phylogenomics of Endogonaceae and evolution of mycorrhizas within Mucoromycota.</title>
        <authorList>
            <person name="Chang Y."/>
            <person name="Desiro A."/>
            <person name="Na H."/>
            <person name="Sandor L."/>
            <person name="Lipzen A."/>
            <person name="Clum A."/>
            <person name="Barry K."/>
            <person name="Grigoriev I.V."/>
            <person name="Martin F.M."/>
            <person name="Stajich J.E."/>
            <person name="Smith M.E."/>
            <person name="Bonito G."/>
            <person name="Spatafora J.W."/>
        </authorList>
    </citation>
    <scope>NUCLEOTIDE SEQUENCE [LARGE SCALE GENOMIC DNA]</scope>
    <source>
        <strain evidence="2 3">GMNB39</strain>
    </source>
</reference>
<keyword evidence="3" id="KW-1185">Reference proteome</keyword>
<dbReference type="AlphaFoldDB" id="A0A433A2U8"/>
<dbReference type="Proteomes" id="UP000268093">
    <property type="component" value="Unassembled WGS sequence"/>
</dbReference>
<dbReference type="GO" id="GO:0010960">
    <property type="term" value="P:magnesium ion homeostasis"/>
    <property type="evidence" value="ECO:0007669"/>
    <property type="project" value="InterPro"/>
</dbReference>
<proteinExistence type="predicted"/>
<dbReference type="EMBL" id="RBNI01018859">
    <property type="protein sequence ID" value="RUO97006.1"/>
    <property type="molecule type" value="Genomic_DNA"/>
</dbReference>
<feature type="non-terminal residue" evidence="2">
    <location>
        <position position="100"/>
    </location>
</feature>
<dbReference type="GO" id="GO:0030026">
    <property type="term" value="P:intracellular manganese ion homeostasis"/>
    <property type="evidence" value="ECO:0007669"/>
    <property type="project" value="TreeGrafter"/>
</dbReference>
<evidence type="ECO:0000313" key="3">
    <source>
        <dbReference type="Proteomes" id="UP000268093"/>
    </source>
</evidence>
<dbReference type="OrthoDB" id="5353557at2759"/>